<gene>
    <name evidence="2" type="ORF">CWC39_02330</name>
</gene>
<reference evidence="2 3" key="1">
    <citation type="journal article" date="2018" name="Syst. Appl. Microbiol.">
        <title>Corynebacterium heidelbergense sp. nov., isolated from the preen glands of Egyptian geese (Alopochen aegyptiacus).</title>
        <authorList>
            <person name="Braun M.S."/>
            <person name="Wang E."/>
            <person name="Zimmermann S."/>
            <person name="Wink M."/>
        </authorList>
    </citation>
    <scope>NUCLEOTIDE SEQUENCE [LARGE SCALE GENOMIC DNA]</scope>
    <source>
        <strain evidence="2 3">DSM 104638</strain>
    </source>
</reference>
<dbReference type="InterPro" id="IPR041307">
    <property type="entry name" value="WcbI"/>
</dbReference>
<organism evidence="2 3">
    <name type="scientific">Corynebacterium heidelbergense</name>
    <dbReference type="NCBI Taxonomy" id="2055947"/>
    <lineage>
        <taxon>Bacteria</taxon>
        <taxon>Bacillati</taxon>
        <taxon>Actinomycetota</taxon>
        <taxon>Actinomycetes</taxon>
        <taxon>Mycobacteriales</taxon>
        <taxon>Corynebacteriaceae</taxon>
        <taxon>Corynebacterium</taxon>
    </lineage>
</organism>
<feature type="domain" description="Polysaccharide biosynthesis enzyme WcbI" evidence="1">
    <location>
        <begin position="4"/>
        <end position="197"/>
    </location>
</feature>
<dbReference type="Gene3D" id="3.40.50.12080">
    <property type="match status" value="2"/>
</dbReference>
<sequence>MPRVTVVGNCQAESLRIVLSSTQAIRSHRVPPIHEWVPSDLPSVYATLAATDVLVMQPVRSDYRGMPIGTTQLQQHLPATASTVIYPVLRWDGLTPYQAIVRSPLEPGLDPPVLPYHDLRILVAAATGGRQPVAPQAGQQALTIVAEESVEQLRRRESAAGAVQMSDVLARHPVWHTINHPDNETLRTMGDRVFAQIREAESRGTRAHISSSAGTAGEGACRAPADREMLGRIDSPLEPAALTALGMDLDAGDPRWQLSQRQSWRVDGREVRADELFAEHMAFYREHPEIVEAGLLRHRDKLELLGFGPYLPR</sequence>
<protein>
    <recommendedName>
        <fullName evidence="1">Polysaccharide biosynthesis enzyme WcbI domain-containing protein</fullName>
    </recommendedName>
</protein>
<evidence type="ECO:0000259" key="1">
    <source>
        <dbReference type="Pfam" id="PF18588"/>
    </source>
</evidence>
<dbReference type="AlphaFoldDB" id="A0A364VD76"/>
<name>A0A364VD76_9CORY</name>
<dbReference type="OrthoDB" id="3283619at2"/>
<evidence type="ECO:0000313" key="2">
    <source>
        <dbReference type="EMBL" id="RAV34612.1"/>
    </source>
</evidence>
<comment type="caution">
    <text evidence="2">The sequence shown here is derived from an EMBL/GenBank/DDBJ whole genome shotgun (WGS) entry which is preliminary data.</text>
</comment>
<accession>A0A364VD76</accession>
<dbReference type="Proteomes" id="UP000251047">
    <property type="component" value="Unassembled WGS sequence"/>
</dbReference>
<dbReference type="EMBL" id="PHQP01000010">
    <property type="protein sequence ID" value="RAV34612.1"/>
    <property type="molecule type" value="Genomic_DNA"/>
</dbReference>
<evidence type="ECO:0000313" key="3">
    <source>
        <dbReference type="Proteomes" id="UP000251047"/>
    </source>
</evidence>
<dbReference type="Pfam" id="PF18588">
    <property type="entry name" value="WcbI"/>
    <property type="match status" value="1"/>
</dbReference>
<proteinExistence type="predicted"/>